<gene>
    <name evidence="3" type="ORF">GCM10022277_33830</name>
</gene>
<organism evidence="3 4">
    <name type="scientific">Litoribacillus peritrichatus</name>
    <dbReference type="NCBI Taxonomy" id="718191"/>
    <lineage>
        <taxon>Bacteria</taxon>
        <taxon>Pseudomonadati</taxon>
        <taxon>Pseudomonadota</taxon>
        <taxon>Gammaproteobacteria</taxon>
        <taxon>Oceanospirillales</taxon>
        <taxon>Oceanospirillaceae</taxon>
        <taxon>Litoribacillus</taxon>
    </lineage>
</organism>
<evidence type="ECO:0000313" key="3">
    <source>
        <dbReference type="EMBL" id="GAA3934482.1"/>
    </source>
</evidence>
<comment type="caution">
    <text evidence="3">The sequence shown here is derived from an EMBL/GenBank/DDBJ whole genome shotgun (WGS) entry which is preliminary data.</text>
</comment>
<dbReference type="Proteomes" id="UP001501565">
    <property type="component" value="Unassembled WGS sequence"/>
</dbReference>
<dbReference type="EMBL" id="BAABBN010000012">
    <property type="protein sequence ID" value="GAA3934482.1"/>
    <property type="molecule type" value="Genomic_DNA"/>
</dbReference>
<feature type="chain" id="PRO_5046534509" description="DUF2846 domain-containing protein" evidence="1">
    <location>
        <begin position="24"/>
        <end position="163"/>
    </location>
</feature>
<sequence>MQAMIKIISLLMTVLLFSGCASESTLTPLLGYNAEVLDSSSSRLVIYREPVQEVEDKSPYLYINNSDYGALKNNQYVIVPMEPGRHRLLVKEIDSYTNLYGEDDWPVRPKTTFVNLEPGQEKFIRYTVRINTSVFDWYDAYFEEVPRNKALIDLDFMRKQPAE</sequence>
<dbReference type="RefSeq" id="WP_344799776.1">
    <property type="nucleotide sequence ID" value="NZ_BAABBN010000012.1"/>
</dbReference>
<accession>A0ABP7N3H7</accession>
<dbReference type="Pfam" id="PF11008">
    <property type="entry name" value="DUF2846"/>
    <property type="match status" value="1"/>
</dbReference>
<protein>
    <recommendedName>
        <fullName evidence="2">DUF2846 domain-containing protein</fullName>
    </recommendedName>
</protein>
<feature type="signal peptide" evidence="1">
    <location>
        <begin position="1"/>
        <end position="23"/>
    </location>
</feature>
<reference evidence="4" key="1">
    <citation type="journal article" date="2019" name="Int. J. Syst. Evol. Microbiol.">
        <title>The Global Catalogue of Microorganisms (GCM) 10K type strain sequencing project: providing services to taxonomists for standard genome sequencing and annotation.</title>
        <authorList>
            <consortium name="The Broad Institute Genomics Platform"/>
            <consortium name="The Broad Institute Genome Sequencing Center for Infectious Disease"/>
            <person name="Wu L."/>
            <person name="Ma J."/>
        </authorList>
    </citation>
    <scope>NUCLEOTIDE SEQUENCE [LARGE SCALE GENOMIC DNA]</scope>
    <source>
        <strain evidence="4">JCM 17551</strain>
    </source>
</reference>
<dbReference type="PROSITE" id="PS51257">
    <property type="entry name" value="PROKAR_LIPOPROTEIN"/>
    <property type="match status" value="1"/>
</dbReference>
<evidence type="ECO:0000259" key="2">
    <source>
        <dbReference type="Pfam" id="PF11008"/>
    </source>
</evidence>
<proteinExistence type="predicted"/>
<evidence type="ECO:0000256" key="1">
    <source>
        <dbReference type="SAM" id="SignalP"/>
    </source>
</evidence>
<keyword evidence="4" id="KW-1185">Reference proteome</keyword>
<keyword evidence="1" id="KW-0732">Signal</keyword>
<name>A0ABP7N3H7_9GAMM</name>
<feature type="domain" description="DUF2846" evidence="2">
    <location>
        <begin position="40"/>
        <end position="130"/>
    </location>
</feature>
<evidence type="ECO:0000313" key="4">
    <source>
        <dbReference type="Proteomes" id="UP001501565"/>
    </source>
</evidence>
<dbReference type="InterPro" id="IPR022548">
    <property type="entry name" value="DUF2846"/>
</dbReference>